<gene>
    <name evidence="4" type="primary">CSON011129</name>
</gene>
<dbReference type="GO" id="GO:0008239">
    <property type="term" value="F:dipeptidyl-peptidase activity"/>
    <property type="evidence" value="ECO:0007669"/>
    <property type="project" value="TreeGrafter"/>
</dbReference>
<dbReference type="VEuPathDB" id="VectorBase:CSON011129"/>
<organism evidence="4">
    <name type="scientific">Culicoides sonorensis</name>
    <name type="common">Biting midge</name>
    <dbReference type="NCBI Taxonomy" id="179676"/>
    <lineage>
        <taxon>Eukaryota</taxon>
        <taxon>Metazoa</taxon>
        <taxon>Ecdysozoa</taxon>
        <taxon>Arthropoda</taxon>
        <taxon>Hexapoda</taxon>
        <taxon>Insecta</taxon>
        <taxon>Pterygota</taxon>
        <taxon>Neoptera</taxon>
        <taxon>Endopterygota</taxon>
        <taxon>Diptera</taxon>
        <taxon>Nematocera</taxon>
        <taxon>Chironomoidea</taxon>
        <taxon>Ceratopogonidae</taxon>
        <taxon>Ceratopogoninae</taxon>
        <taxon>Culicoides</taxon>
        <taxon>Monoculicoides</taxon>
    </lineage>
</organism>
<name>A0A336MZJ3_CULSO</name>
<reference evidence="4" key="2">
    <citation type="submission" date="2018-07" db="EMBL/GenBank/DDBJ databases">
        <authorList>
            <person name="Quirk P.G."/>
            <person name="Krulwich T.A."/>
        </authorList>
    </citation>
    <scope>NUCLEOTIDE SEQUENCE</scope>
</reference>
<dbReference type="GO" id="GO:0046872">
    <property type="term" value="F:metal ion binding"/>
    <property type="evidence" value="ECO:0007669"/>
    <property type="project" value="UniProtKB-KW"/>
</dbReference>
<sequence length="204" mass="23226">AFLVYCCGFLSNMGNYKGFGDSKILPNLSEEKFELMIKSSKAYQDDPKKIETLLEKVKKAIFSLTDREKMLGFKDGGITTYFSSNCTQEDADLVDEYLKSKKREAWNCRTFKTASWYGGLICLIQTSPESPLIFSLLHRVLVKNSPSELKELASKAGLTDDEFTMSDRNQFVLPNSQPIAQLECKTAFLNLTEQEKLYAHYFSK</sequence>
<dbReference type="EMBL" id="UFQS01004722">
    <property type="protein sequence ID" value="SSX16569.1"/>
    <property type="molecule type" value="Genomic_DNA"/>
</dbReference>
<evidence type="ECO:0000313" key="3">
    <source>
        <dbReference type="EMBL" id="SSX16569.1"/>
    </source>
</evidence>
<dbReference type="PANTHER" id="PTHR23422:SF11">
    <property type="entry name" value="DIPEPTIDYL PEPTIDASE 3"/>
    <property type="match status" value="1"/>
</dbReference>
<dbReference type="AlphaFoldDB" id="A0A336MZJ3"/>
<keyword evidence="2" id="KW-0378">Hydrolase</keyword>
<dbReference type="Gene3D" id="3.30.70.2600">
    <property type="match status" value="1"/>
</dbReference>
<dbReference type="InterPro" id="IPR039461">
    <property type="entry name" value="Peptidase_M49"/>
</dbReference>
<proteinExistence type="predicted"/>
<protein>
    <submittedName>
        <fullName evidence="4">CSON011129 protein</fullName>
    </submittedName>
</protein>
<dbReference type="PANTHER" id="PTHR23422">
    <property type="entry name" value="DIPEPTIDYL PEPTIDASE III-RELATED"/>
    <property type="match status" value="1"/>
</dbReference>
<dbReference type="EMBL" id="UFQT01004722">
    <property type="protein sequence ID" value="SSX35772.1"/>
    <property type="molecule type" value="Genomic_DNA"/>
</dbReference>
<evidence type="ECO:0000256" key="2">
    <source>
        <dbReference type="ARBA" id="ARBA00022801"/>
    </source>
</evidence>
<evidence type="ECO:0000313" key="4">
    <source>
        <dbReference type="EMBL" id="SSX35772.1"/>
    </source>
</evidence>
<dbReference type="GO" id="GO:0005737">
    <property type="term" value="C:cytoplasm"/>
    <property type="evidence" value="ECO:0007669"/>
    <property type="project" value="TreeGrafter"/>
</dbReference>
<accession>A0A336MZJ3</accession>
<reference evidence="3" key="1">
    <citation type="submission" date="2018-04" db="EMBL/GenBank/DDBJ databases">
        <authorList>
            <person name="Go L.Y."/>
            <person name="Mitchell J.A."/>
        </authorList>
    </citation>
    <scope>NUCLEOTIDE SEQUENCE</scope>
    <source>
        <tissue evidence="3">Whole organism</tissue>
    </source>
</reference>
<evidence type="ECO:0000256" key="1">
    <source>
        <dbReference type="ARBA" id="ARBA00022723"/>
    </source>
</evidence>
<keyword evidence="1" id="KW-0479">Metal-binding</keyword>
<dbReference type="Pfam" id="PF03571">
    <property type="entry name" value="Peptidase_M49"/>
    <property type="match status" value="1"/>
</dbReference>